<dbReference type="KEGG" id="vg:16194676"/>
<evidence type="ECO:0000313" key="2">
    <source>
        <dbReference type="Proteomes" id="UP000202994"/>
    </source>
</evidence>
<dbReference type="Proteomes" id="UP000202994">
    <property type="component" value="Segment"/>
</dbReference>
<sequence length="126" mass="14179">MEPYETHIDDRDLDVFVDQLAHGNFCSLRSPFIGLERAEEVDVLAGKKYCEAIRKAARKEDSILDELNSDVDRVAPKLGFPFQEAGLGGIGKQMSWLKTALVEHVKRPPEGKYQTQVSLDRYSILG</sequence>
<proteinExistence type="predicted"/>
<dbReference type="GeneID" id="16194676"/>
<organism evidence="1 2">
    <name type="scientific">Halorubrum tailed phage 8</name>
    <dbReference type="NCBI Taxonomy" id="2847109"/>
    <lineage>
        <taxon>Viruses</taxon>
        <taxon>Duplodnaviria</taxon>
        <taxon>Heunggongvirae</taxon>
        <taxon>Uroviricota</taxon>
        <taxon>Caudoviricetes</taxon>
        <taxon>Thumleimavirales</taxon>
        <taxon>Hafunaviridae</taxon>
        <taxon>Haloferacalesvirus</taxon>
        <taxon>Haloferacalesvirus salis</taxon>
        <taxon>Haloferacalesvirus HRTV8</taxon>
    </lineage>
</organism>
<name>R4T5A2_9CAUD</name>
<keyword evidence="2" id="KW-1185">Reference proteome</keyword>
<accession>R4T5A2</accession>
<protein>
    <submittedName>
        <fullName evidence="1">Uncharacterized protein</fullName>
    </submittedName>
</protein>
<dbReference type="RefSeq" id="YP_008058617.1">
    <property type="nucleotide sequence ID" value="NC_021321.1"/>
</dbReference>
<evidence type="ECO:0000313" key="1">
    <source>
        <dbReference type="EMBL" id="AGM10799.1"/>
    </source>
</evidence>
<dbReference type="EMBL" id="KC292020">
    <property type="protein sequence ID" value="AGM10799.1"/>
    <property type="molecule type" value="Genomic_DNA"/>
</dbReference>
<reference evidence="1 2" key="1">
    <citation type="submission" date="2012-12" db="EMBL/GenBank/DDBJ databases">
        <authorList>
            <person name="Sencilo A."/>
            <person name="Jacobs-Sera D."/>
            <person name="Russell D.A."/>
            <person name="Ko C."/>
            <person name="Atanasova N."/>
            <person name="Osterlund E."/>
            <person name="Oksanen H.M."/>
            <person name="Bamford D.H."/>
            <person name="Hatfull G.F."/>
            <person name="Roine E."/>
            <person name="Hendrix R.W."/>
        </authorList>
    </citation>
    <scope>NUCLEOTIDE SEQUENCE [LARGE SCALE GENOMIC DNA]</scope>
</reference>
<gene>
    <name evidence="1" type="primary">53</name>
    <name evidence="1" type="ORF">HRTV8_53</name>
</gene>